<dbReference type="InterPro" id="IPR008979">
    <property type="entry name" value="Galactose-bd-like_sf"/>
</dbReference>
<dbReference type="PANTHER" id="PTHR12175:SF1">
    <property type="entry name" value="PITH DOMAIN-CONTAINING PROTEIN 1"/>
    <property type="match status" value="1"/>
</dbReference>
<evidence type="ECO:0000313" key="4">
    <source>
        <dbReference type="EMBL" id="KZT51952.1"/>
    </source>
</evidence>
<gene>
    <name evidence="4" type="ORF">CALCODRAFT_109224</name>
</gene>
<feature type="domain" description="PITH" evidence="3">
    <location>
        <begin position="36"/>
        <end position="208"/>
    </location>
</feature>
<evidence type="ECO:0000313" key="5">
    <source>
        <dbReference type="Proteomes" id="UP000076842"/>
    </source>
</evidence>
<dbReference type="InterPro" id="IPR037047">
    <property type="entry name" value="PITH_dom_sf"/>
</dbReference>
<feature type="compositionally biased region" description="Basic and acidic residues" evidence="2">
    <location>
        <begin position="1"/>
        <end position="40"/>
    </location>
</feature>
<evidence type="ECO:0000256" key="2">
    <source>
        <dbReference type="SAM" id="MobiDB-lite"/>
    </source>
</evidence>
<comment type="similarity">
    <text evidence="1">Belongs to the PITHD1 family.</text>
</comment>
<sequence>MSHPHSHDHSHQPHSHDHSHGHGDGHGHDDHHHDASDKPLDSTPTSLHAQIDLPNVVALNSTDATEGRAVFKPHAQRDDELVFVESEADDQLIFRVPFTANVKLKSIMIKTGPGEQTAQKVLLFPNEDNLDFSDVQDKKPAQELECPEVREAVEYPVKAAKFGACRSITIFFPSSVGGDTTRVYYIGFYGEWQPLHDKPVIAVYESKPQLADHPKIAGTDMGMNWGSH</sequence>
<keyword evidence="5" id="KW-1185">Reference proteome</keyword>
<dbReference type="PROSITE" id="PS51532">
    <property type="entry name" value="PITH"/>
    <property type="match status" value="1"/>
</dbReference>
<protein>
    <submittedName>
        <fullName evidence="4">DUF1000-domain-containing protein</fullName>
    </submittedName>
</protein>
<dbReference type="SUPFAM" id="SSF49785">
    <property type="entry name" value="Galactose-binding domain-like"/>
    <property type="match status" value="1"/>
</dbReference>
<reference evidence="4 5" key="1">
    <citation type="journal article" date="2016" name="Mol. Biol. Evol.">
        <title>Comparative Genomics of Early-Diverging Mushroom-Forming Fungi Provides Insights into the Origins of Lignocellulose Decay Capabilities.</title>
        <authorList>
            <person name="Nagy L.G."/>
            <person name="Riley R."/>
            <person name="Tritt A."/>
            <person name="Adam C."/>
            <person name="Daum C."/>
            <person name="Floudas D."/>
            <person name="Sun H."/>
            <person name="Yadav J.S."/>
            <person name="Pangilinan J."/>
            <person name="Larsson K.H."/>
            <person name="Matsuura K."/>
            <person name="Barry K."/>
            <person name="Labutti K."/>
            <person name="Kuo R."/>
            <person name="Ohm R.A."/>
            <person name="Bhattacharya S.S."/>
            <person name="Shirouzu T."/>
            <person name="Yoshinaga Y."/>
            <person name="Martin F.M."/>
            <person name="Grigoriev I.V."/>
            <person name="Hibbett D.S."/>
        </authorList>
    </citation>
    <scope>NUCLEOTIDE SEQUENCE [LARGE SCALE GENOMIC DNA]</scope>
    <source>
        <strain evidence="4 5">HHB12733</strain>
    </source>
</reference>
<accession>A0A165D2T7</accession>
<dbReference type="InterPro" id="IPR045099">
    <property type="entry name" value="PITH1-like"/>
</dbReference>
<evidence type="ECO:0000256" key="1">
    <source>
        <dbReference type="ARBA" id="ARBA00025788"/>
    </source>
</evidence>
<dbReference type="OrthoDB" id="2635at2759"/>
<dbReference type="Gene3D" id="2.60.120.470">
    <property type="entry name" value="PITH domain"/>
    <property type="match status" value="1"/>
</dbReference>
<name>A0A165D2T7_9BASI</name>
<dbReference type="FunCoup" id="A0A165D2T7">
    <property type="interactions" value="550"/>
</dbReference>
<dbReference type="Proteomes" id="UP000076842">
    <property type="component" value="Unassembled WGS sequence"/>
</dbReference>
<feature type="region of interest" description="Disordered" evidence="2">
    <location>
        <begin position="1"/>
        <end position="46"/>
    </location>
</feature>
<dbReference type="AlphaFoldDB" id="A0A165D2T7"/>
<dbReference type="EMBL" id="KV424083">
    <property type="protein sequence ID" value="KZT51952.1"/>
    <property type="molecule type" value="Genomic_DNA"/>
</dbReference>
<dbReference type="GO" id="GO:0005737">
    <property type="term" value="C:cytoplasm"/>
    <property type="evidence" value="ECO:0007669"/>
    <property type="project" value="UniProtKB-ARBA"/>
</dbReference>
<dbReference type="Pfam" id="PF06201">
    <property type="entry name" value="PITH"/>
    <property type="match status" value="1"/>
</dbReference>
<dbReference type="InterPro" id="IPR010400">
    <property type="entry name" value="PITH_dom"/>
</dbReference>
<dbReference type="InParanoid" id="A0A165D2T7"/>
<dbReference type="PANTHER" id="PTHR12175">
    <property type="entry name" value="AD039 HT014 THIOREDOXIN FAMILY TRP26"/>
    <property type="match status" value="1"/>
</dbReference>
<evidence type="ECO:0000259" key="3">
    <source>
        <dbReference type="PROSITE" id="PS51532"/>
    </source>
</evidence>
<dbReference type="GO" id="GO:0005634">
    <property type="term" value="C:nucleus"/>
    <property type="evidence" value="ECO:0007669"/>
    <property type="project" value="TreeGrafter"/>
</dbReference>
<proteinExistence type="inferred from homology"/>
<organism evidence="4 5">
    <name type="scientific">Calocera cornea HHB12733</name>
    <dbReference type="NCBI Taxonomy" id="1353952"/>
    <lineage>
        <taxon>Eukaryota</taxon>
        <taxon>Fungi</taxon>
        <taxon>Dikarya</taxon>
        <taxon>Basidiomycota</taxon>
        <taxon>Agaricomycotina</taxon>
        <taxon>Dacrymycetes</taxon>
        <taxon>Dacrymycetales</taxon>
        <taxon>Dacrymycetaceae</taxon>
        <taxon>Calocera</taxon>
    </lineage>
</organism>